<dbReference type="InterPro" id="IPR053137">
    <property type="entry name" value="NLR-like"/>
</dbReference>
<feature type="repeat" description="ANK" evidence="2">
    <location>
        <begin position="1064"/>
        <end position="1096"/>
    </location>
</feature>
<dbReference type="Pfam" id="PF12796">
    <property type="entry name" value="Ank_2"/>
    <property type="match status" value="1"/>
</dbReference>
<dbReference type="Pfam" id="PF00023">
    <property type="entry name" value="Ank"/>
    <property type="match status" value="1"/>
</dbReference>
<dbReference type="EMBL" id="ML736213">
    <property type="protein sequence ID" value="KAE8378078.1"/>
    <property type="molecule type" value="Genomic_DNA"/>
</dbReference>
<evidence type="ECO:0000256" key="1">
    <source>
        <dbReference type="ARBA" id="ARBA00022737"/>
    </source>
</evidence>
<dbReference type="InterPro" id="IPR000845">
    <property type="entry name" value="Nucleoside_phosphorylase_d"/>
</dbReference>
<dbReference type="Pfam" id="PF01048">
    <property type="entry name" value="PNP_UDP_1"/>
    <property type="match status" value="1"/>
</dbReference>
<reference evidence="6 7" key="1">
    <citation type="submission" date="2019-04" db="EMBL/GenBank/DDBJ databases">
        <title>Friends and foes A comparative genomics studyof 23 Aspergillus species from section Flavi.</title>
        <authorList>
            <consortium name="DOE Joint Genome Institute"/>
            <person name="Kjaerbolling I."/>
            <person name="Vesth T."/>
            <person name="Frisvad J.C."/>
            <person name="Nybo J.L."/>
            <person name="Theobald S."/>
            <person name="Kildgaard S."/>
            <person name="Isbrandt T."/>
            <person name="Kuo A."/>
            <person name="Sato A."/>
            <person name="Lyhne E.K."/>
            <person name="Kogle M.E."/>
            <person name="Wiebenga A."/>
            <person name="Kun R.S."/>
            <person name="Lubbers R.J."/>
            <person name="Makela M.R."/>
            <person name="Barry K."/>
            <person name="Chovatia M."/>
            <person name="Clum A."/>
            <person name="Daum C."/>
            <person name="Haridas S."/>
            <person name="He G."/>
            <person name="LaButti K."/>
            <person name="Lipzen A."/>
            <person name="Mondo S."/>
            <person name="Riley R."/>
            <person name="Salamov A."/>
            <person name="Simmons B.A."/>
            <person name="Magnuson J.K."/>
            <person name="Henrissat B."/>
            <person name="Mortensen U.H."/>
            <person name="Larsen T.O."/>
            <person name="Devries R.P."/>
            <person name="Grigoriev I.V."/>
            <person name="Machida M."/>
            <person name="Baker S.E."/>
            <person name="Andersen M.R."/>
        </authorList>
    </citation>
    <scope>NUCLEOTIDE SEQUENCE [LARGE SCALE GENOMIC DNA]</scope>
    <source>
        <strain evidence="6 7">IBT 29228</strain>
    </source>
</reference>
<gene>
    <name evidence="6" type="ORF">BDV26DRAFT_262229</name>
</gene>
<organism evidence="6 7">
    <name type="scientific">Aspergillus bertholletiae</name>
    <dbReference type="NCBI Taxonomy" id="1226010"/>
    <lineage>
        <taxon>Eukaryota</taxon>
        <taxon>Fungi</taxon>
        <taxon>Dikarya</taxon>
        <taxon>Ascomycota</taxon>
        <taxon>Pezizomycotina</taxon>
        <taxon>Eurotiomycetes</taxon>
        <taxon>Eurotiomycetidae</taxon>
        <taxon>Eurotiales</taxon>
        <taxon>Aspergillaceae</taxon>
        <taxon>Aspergillus</taxon>
        <taxon>Aspergillus subgen. Circumdati</taxon>
    </lineage>
</organism>
<keyword evidence="7" id="KW-1185">Reference proteome</keyword>
<evidence type="ECO:0000256" key="2">
    <source>
        <dbReference type="PROSITE-ProRule" id="PRU00023"/>
    </source>
</evidence>
<accession>A0A5N7B8L3</accession>
<dbReference type="SUPFAM" id="SSF48403">
    <property type="entry name" value="Ankyrin repeat"/>
    <property type="match status" value="1"/>
</dbReference>
<evidence type="ECO:0000313" key="7">
    <source>
        <dbReference type="Proteomes" id="UP000326198"/>
    </source>
</evidence>
<dbReference type="GO" id="GO:0009116">
    <property type="term" value="P:nucleoside metabolic process"/>
    <property type="evidence" value="ECO:0007669"/>
    <property type="project" value="InterPro"/>
</dbReference>
<evidence type="ECO:0000313" key="6">
    <source>
        <dbReference type="EMBL" id="KAE8378078.1"/>
    </source>
</evidence>
<dbReference type="SUPFAM" id="SSF53167">
    <property type="entry name" value="Purine and uridine phosphorylases"/>
    <property type="match status" value="1"/>
</dbReference>
<dbReference type="PROSITE" id="PS50088">
    <property type="entry name" value="ANK_REPEAT"/>
    <property type="match status" value="4"/>
</dbReference>
<feature type="repeat" description="ANK" evidence="2">
    <location>
        <begin position="1167"/>
        <end position="1199"/>
    </location>
</feature>
<dbReference type="InterPro" id="IPR002110">
    <property type="entry name" value="Ankyrin_rpt"/>
</dbReference>
<dbReference type="PANTHER" id="PTHR46082">
    <property type="entry name" value="ATP/GTP-BINDING PROTEIN-RELATED"/>
    <property type="match status" value="1"/>
</dbReference>
<sequence>MADVFGHGEGFDDPDLTGPGVKRRKIFHNPGAAIVGNPPCGETLQALRRCLTRDQYTVGWISALPLEMAAARGMLDEIHDDCGRNQGDNNTYTLGSMAGHNCVIACLPAGVYGTVSATEVASGMRSSFPRIQFWLMVGVAGGAPTERTDIRLGDVVVGTPAPGHNGVVQYDRGKTVADGRLERTGSVNKPPPLLLTAISKLQSESRVQPTETISKWVREMLNRHVHMRAQYASPGADWDVLFESQYEHVGGSDSCEGCDRRRITNRPPRRSAEPVVHYGTIASGNQVIKHSETRDRHARQLGALCFEMEAAGLVSFPSLTIRGICDYSDSHKNKQWQEYSAATAAAFAKELLHNISPVSIESHPFTLANPRIEQRKFYVKSLGFNQMHTRQSTIKSAHPRTCEWLINHEKYQYWLDSAKIPEHQGFLWIKGKPGTGKSTIMKYVCEQASQLKTGALSLSFFFNGRGDILEKSTVGMYRSLLWQLFCAVPATRSITDSMGPGRPNEDGGLDWSLSTLQDLLQRAVDALGQQTLLCFIDALDECHESEVREMVDFLADLSSLAHSASLHICFASRHYPHITFNRGLELILENQEGHDRDLSHYINSKLAGIRHPTIEDVKLEILAKASSIFLWAVLAIDILRREYDRGRMTALRRRLKEIPQDLTRLFQDILTRDQDNMADSFVCLQWIVFARRPLTPDELYFAIQSYDKDVLMEVETPADPSVVKRFILSCSKGLAEITRSRSHPTVQFIHESVRDFLLKEGGMRDVFADLHSGFIHENNDLLKYCCCNYIQACFSRGFLTITELPSANSTRTTALRKRTVAMLPFIQYVTDHIFEHADAAETEGFPQASFLNNFPLQRWIYVNNLFENETIARYSFHASSLYIFTEWGLLNLVKILLRQGVSINTPGERYGSPIIAAVEIQDLSVLREMVLPNSEYPRLEDDLTLHFTRAANDVKGGRSLVPSAIKNDRASALRLLLDLGIVKPDTTDCNGTSLLYMATANRRTSIVELLLNAGADPNRPGEHIDGIEYSCLFPSVWRGHPEIVLLLVDAGADPNFAIRKGGLTETSPLNLAIIHGRKEIFELLLARGADPYLPSRETYPRDCLPLHSATFGSQRRMVELLLNWGVDPNMAMPDGRRALTIAAERDAAEIAKMLIAEGAEVNFSANYQDTPLWVAASCGHVAVTKLLIRSGAHVKHDHELWNEPLVHAVMKDDCELAFLWLKHGADANYTSVSYGQPLAIALQKGSVDMIDTLITSGAKAHYKKDLL</sequence>
<dbReference type="InterPro" id="IPR035994">
    <property type="entry name" value="Nucleoside_phosphorylase_sf"/>
</dbReference>
<evidence type="ECO:0000259" key="4">
    <source>
        <dbReference type="Pfam" id="PF01048"/>
    </source>
</evidence>
<dbReference type="PROSITE" id="PS50297">
    <property type="entry name" value="ANK_REP_REGION"/>
    <property type="match status" value="4"/>
</dbReference>
<dbReference type="OrthoDB" id="194358at2759"/>
<dbReference type="InterPro" id="IPR036770">
    <property type="entry name" value="Ankyrin_rpt-contain_sf"/>
</dbReference>
<proteinExistence type="predicted"/>
<dbReference type="InterPro" id="IPR027417">
    <property type="entry name" value="P-loop_NTPase"/>
</dbReference>
<dbReference type="Pfam" id="PF24883">
    <property type="entry name" value="NPHP3_N"/>
    <property type="match status" value="1"/>
</dbReference>
<evidence type="ECO:0000256" key="3">
    <source>
        <dbReference type="SAM" id="MobiDB-lite"/>
    </source>
</evidence>
<feature type="repeat" description="ANK" evidence="2">
    <location>
        <begin position="1134"/>
        <end position="1166"/>
    </location>
</feature>
<feature type="domain" description="Nephrocystin 3-like N-terminal" evidence="5">
    <location>
        <begin position="401"/>
        <end position="573"/>
    </location>
</feature>
<protein>
    <submittedName>
        <fullName evidence="6">Ankyrin repeat-containing domain protein</fullName>
    </submittedName>
</protein>
<dbReference type="SMART" id="SM00248">
    <property type="entry name" value="ANK"/>
    <property type="match status" value="10"/>
</dbReference>
<keyword evidence="2" id="KW-0040">ANK repeat</keyword>
<dbReference type="Gene3D" id="1.25.40.20">
    <property type="entry name" value="Ankyrin repeat-containing domain"/>
    <property type="match status" value="1"/>
</dbReference>
<dbReference type="GO" id="GO:0003824">
    <property type="term" value="F:catalytic activity"/>
    <property type="evidence" value="ECO:0007669"/>
    <property type="project" value="InterPro"/>
</dbReference>
<dbReference type="InterPro" id="IPR056884">
    <property type="entry name" value="NPHP3-like_N"/>
</dbReference>
<keyword evidence="1" id="KW-0677">Repeat</keyword>
<dbReference type="SUPFAM" id="SSF52540">
    <property type="entry name" value="P-loop containing nucleoside triphosphate hydrolases"/>
    <property type="match status" value="1"/>
</dbReference>
<dbReference type="Gene3D" id="3.40.50.300">
    <property type="entry name" value="P-loop containing nucleotide triphosphate hydrolases"/>
    <property type="match status" value="1"/>
</dbReference>
<feature type="repeat" description="ANK" evidence="2">
    <location>
        <begin position="990"/>
        <end position="1022"/>
    </location>
</feature>
<name>A0A5N7B8L3_9EURO</name>
<dbReference type="Gene3D" id="3.40.50.1580">
    <property type="entry name" value="Nucleoside phosphorylase domain"/>
    <property type="match status" value="1"/>
</dbReference>
<evidence type="ECO:0000259" key="5">
    <source>
        <dbReference type="Pfam" id="PF24883"/>
    </source>
</evidence>
<feature type="domain" description="Nucleoside phosphorylase" evidence="4">
    <location>
        <begin position="61"/>
        <end position="336"/>
    </location>
</feature>
<dbReference type="Proteomes" id="UP000326198">
    <property type="component" value="Unassembled WGS sequence"/>
</dbReference>
<dbReference type="AlphaFoldDB" id="A0A5N7B8L3"/>
<feature type="region of interest" description="Disordered" evidence="3">
    <location>
        <begin position="253"/>
        <end position="272"/>
    </location>
</feature>
<dbReference type="PANTHER" id="PTHR46082:SF11">
    <property type="entry name" value="AAA+ ATPASE DOMAIN-CONTAINING PROTEIN-RELATED"/>
    <property type="match status" value="1"/>
</dbReference>